<evidence type="ECO:0000313" key="1">
    <source>
        <dbReference type="EMBL" id="GAF71617.1"/>
    </source>
</evidence>
<dbReference type="EMBL" id="BARS01009222">
    <property type="protein sequence ID" value="GAF71617.1"/>
    <property type="molecule type" value="Genomic_DNA"/>
</dbReference>
<accession>X0S6R4</accession>
<protein>
    <submittedName>
        <fullName evidence="1">Uncharacterized protein</fullName>
    </submittedName>
</protein>
<proteinExistence type="predicted"/>
<gene>
    <name evidence="1" type="ORF">S01H1_17391</name>
</gene>
<reference evidence="1" key="1">
    <citation type="journal article" date="2014" name="Front. Microbiol.">
        <title>High frequency of phylogenetically diverse reductive dehalogenase-homologous genes in deep subseafloor sedimentary metagenomes.</title>
        <authorList>
            <person name="Kawai M."/>
            <person name="Futagami T."/>
            <person name="Toyoda A."/>
            <person name="Takaki Y."/>
            <person name="Nishi S."/>
            <person name="Hori S."/>
            <person name="Arai W."/>
            <person name="Tsubouchi T."/>
            <person name="Morono Y."/>
            <person name="Uchiyama I."/>
            <person name="Ito T."/>
            <person name="Fujiyama A."/>
            <person name="Inagaki F."/>
            <person name="Takami H."/>
        </authorList>
    </citation>
    <scope>NUCLEOTIDE SEQUENCE</scope>
    <source>
        <strain evidence="1">Expedition CK06-06</strain>
    </source>
</reference>
<organism evidence="1">
    <name type="scientific">marine sediment metagenome</name>
    <dbReference type="NCBI Taxonomy" id="412755"/>
    <lineage>
        <taxon>unclassified sequences</taxon>
        <taxon>metagenomes</taxon>
        <taxon>ecological metagenomes</taxon>
    </lineage>
</organism>
<name>X0S6R4_9ZZZZ</name>
<sequence>IMMRLARGAYKFFEGPAGLFCGKAIETELYE</sequence>
<dbReference type="AlphaFoldDB" id="X0S6R4"/>
<feature type="non-terminal residue" evidence="1">
    <location>
        <position position="1"/>
    </location>
</feature>
<comment type="caution">
    <text evidence="1">The sequence shown here is derived from an EMBL/GenBank/DDBJ whole genome shotgun (WGS) entry which is preliminary data.</text>
</comment>